<evidence type="ECO:0000259" key="2">
    <source>
        <dbReference type="Pfam" id="PF18904"/>
    </source>
</evidence>
<evidence type="ECO:0000313" key="3">
    <source>
        <dbReference type="EMBL" id="OGG11403.1"/>
    </source>
</evidence>
<dbReference type="Proteomes" id="UP000177268">
    <property type="component" value="Unassembled WGS sequence"/>
</dbReference>
<name>A0A1F5ZGG6_9BACT</name>
<sequence>MDNTVFGQQQQQKKPKMYQNDSILESLRAIGGGVGKAVAKDVTGKIASDALASLFGAPPPAGGELRANRSMDFQKERQPFSPFRRPEIHRPPIVELGEPNLKREIEEVRAELKALSMSMRNLNTEIQKAVNEVPIRPGVYHKNFLDRLRSIMKVLREQIEDSRSWLVMHNARKQKKGYWGLYKKHGTQFGLSTERTMATSAG</sequence>
<evidence type="ECO:0000313" key="4">
    <source>
        <dbReference type="Proteomes" id="UP000177268"/>
    </source>
</evidence>
<dbReference type="Pfam" id="PF18904">
    <property type="entry name" value="DUF5660"/>
    <property type="match status" value="1"/>
</dbReference>
<proteinExistence type="predicted"/>
<dbReference type="InterPro" id="IPR043719">
    <property type="entry name" value="DUF5660"/>
</dbReference>
<dbReference type="STRING" id="1798370.A2Z00_00540"/>
<accession>A0A1F5ZGG6</accession>
<protein>
    <recommendedName>
        <fullName evidence="2">DUF5660 domain-containing protein</fullName>
    </recommendedName>
</protein>
<feature type="domain" description="DUF5660" evidence="2">
    <location>
        <begin position="100"/>
        <end position="202"/>
    </location>
</feature>
<gene>
    <name evidence="3" type="ORF">A2Z00_00540</name>
</gene>
<dbReference type="EMBL" id="MFIZ01000030">
    <property type="protein sequence ID" value="OGG11403.1"/>
    <property type="molecule type" value="Genomic_DNA"/>
</dbReference>
<keyword evidence="1" id="KW-0175">Coiled coil</keyword>
<reference evidence="3 4" key="1">
    <citation type="journal article" date="2016" name="Nat. Commun.">
        <title>Thousands of microbial genomes shed light on interconnected biogeochemical processes in an aquifer system.</title>
        <authorList>
            <person name="Anantharaman K."/>
            <person name="Brown C.T."/>
            <person name="Hug L.A."/>
            <person name="Sharon I."/>
            <person name="Castelle C.J."/>
            <person name="Probst A.J."/>
            <person name="Thomas B.C."/>
            <person name="Singh A."/>
            <person name="Wilkins M.J."/>
            <person name="Karaoz U."/>
            <person name="Brodie E.L."/>
            <person name="Williams K.H."/>
            <person name="Hubbard S.S."/>
            <person name="Banfield J.F."/>
        </authorList>
    </citation>
    <scope>NUCLEOTIDE SEQUENCE [LARGE SCALE GENOMIC DNA]</scope>
</reference>
<dbReference type="AlphaFoldDB" id="A0A1F5ZGG6"/>
<evidence type="ECO:0000256" key="1">
    <source>
        <dbReference type="SAM" id="Coils"/>
    </source>
</evidence>
<comment type="caution">
    <text evidence="3">The sequence shown here is derived from an EMBL/GenBank/DDBJ whole genome shotgun (WGS) entry which is preliminary data.</text>
</comment>
<organism evidence="3 4">
    <name type="scientific">Candidatus Gottesmanbacteria bacterium RBG_13_45_10</name>
    <dbReference type="NCBI Taxonomy" id="1798370"/>
    <lineage>
        <taxon>Bacteria</taxon>
        <taxon>Candidatus Gottesmaniibacteriota</taxon>
    </lineage>
</organism>
<feature type="coiled-coil region" evidence="1">
    <location>
        <begin position="98"/>
        <end position="132"/>
    </location>
</feature>